<keyword evidence="2" id="KW-1185">Reference proteome</keyword>
<evidence type="ECO:0000313" key="1">
    <source>
        <dbReference type="EMBL" id="CCE31341.1"/>
    </source>
</evidence>
<dbReference type="HOGENOM" id="CLU_2015023_0_0_1"/>
<evidence type="ECO:0000313" key="2">
    <source>
        <dbReference type="Proteomes" id="UP000016801"/>
    </source>
</evidence>
<gene>
    <name evidence="1" type="ORF">CPUR_05192</name>
</gene>
<name>M1W1X1_CLAP2</name>
<sequence>MHALLDPHVLAQSQLLQSRPDEGLSQAGVHDLALATVWNDRQDLGEVAAESDRDAANEDVVVRAAQVDQHTVDGRPRSKPLQVTLEVSKDANHALSFTRRVLFKGCEGSSRILDVCARGNGYQ</sequence>
<dbReference type="EMBL" id="CAGA01000030">
    <property type="protein sequence ID" value="CCE31341.1"/>
    <property type="molecule type" value="Genomic_DNA"/>
</dbReference>
<accession>M1W1X1</accession>
<protein>
    <submittedName>
        <fullName evidence="1">Uncharacterized protein</fullName>
    </submittedName>
</protein>
<dbReference type="AlphaFoldDB" id="M1W1X1"/>
<dbReference type="VEuPathDB" id="FungiDB:CPUR_05192"/>
<comment type="caution">
    <text evidence="1">The sequence shown here is derived from an EMBL/GenBank/DDBJ whole genome shotgun (WGS) entry which is preliminary data.</text>
</comment>
<reference evidence="1 2" key="1">
    <citation type="journal article" date="2013" name="PLoS Genet.">
        <title>Plant-symbiotic fungi as chemical engineers: Multi-genome analysis of the Clavicipitaceae reveals dynamics of alkaloid loci.</title>
        <authorList>
            <person name="Schardl C.L."/>
            <person name="Young C.A."/>
            <person name="Hesse U."/>
            <person name="Amyotte S.G."/>
            <person name="Andreeva K."/>
            <person name="Calie P.J."/>
            <person name="Fleetwood D.J."/>
            <person name="Haws D.C."/>
            <person name="Moore N."/>
            <person name="Oeser B."/>
            <person name="Panaccione D.G."/>
            <person name="Schweri K.K."/>
            <person name="Voisey C.R."/>
            <person name="Farman M.L."/>
            <person name="Jaromczyk J.W."/>
            <person name="Roe B.A."/>
            <person name="O'Sullivan D.M."/>
            <person name="Scott B."/>
            <person name="Tudzynski P."/>
            <person name="An Z."/>
            <person name="Arnaoudova E.G."/>
            <person name="Bullock C.T."/>
            <person name="Charlton N.D."/>
            <person name="Chen L."/>
            <person name="Cox M."/>
            <person name="Dinkins R.D."/>
            <person name="Florea S."/>
            <person name="Glenn A.E."/>
            <person name="Gordon A."/>
            <person name="Gueldener U."/>
            <person name="Harris D.R."/>
            <person name="Hollin W."/>
            <person name="Jaromczyk J."/>
            <person name="Johnson R.D."/>
            <person name="Khan A.K."/>
            <person name="Leistner E."/>
            <person name="Leuchtmann A."/>
            <person name="Li C."/>
            <person name="Liu J."/>
            <person name="Liu J."/>
            <person name="Liu M."/>
            <person name="Mace W."/>
            <person name="Machado C."/>
            <person name="Nagabhyru P."/>
            <person name="Pan J."/>
            <person name="Schmid J."/>
            <person name="Sugawara K."/>
            <person name="Steiner U."/>
            <person name="Takach J.E."/>
            <person name="Tanaka E."/>
            <person name="Webb J.S."/>
            <person name="Wilson E.V."/>
            <person name="Wiseman J.L."/>
            <person name="Yoshida R."/>
            <person name="Zeng Z."/>
        </authorList>
    </citation>
    <scope>NUCLEOTIDE SEQUENCE [LARGE SCALE GENOMIC DNA]</scope>
    <source>
        <strain evidence="1 2">20.1</strain>
    </source>
</reference>
<dbReference type="OrthoDB" id="10563113at2759"/>
<organism evidence="1 2">
    <name type="scientific">Claviceps purpurea (strain 20.1)</name>
    <name type="common">Ergot fungus</name>
    <name type="synonym">Sphacelia segetum</name>
    <dbReference type="NCBI Taxonomy" id="1111077"/>
    <lineage>
        <taxon>Eukaryota</taxon>
        <taxon>Fungi</taxon>
        <taxon>Dikarya</taxon>
        <taxon>Ascomycota</taxon>
        <taxon>Pezizomycotina</taxon>
        <taxon>Sordariomycetes</taxon>
        <taxon>Hypocreomycetidae</taxon>
        <taxon>Hypocreales</taxon>
        <taxon>Clavicipitaceae</taxon>
        <taxon>Claviceps</taxon>
    </lineage>
</organism>
<proteinExistence type="predicted"/>
<dbReference type="Proteomes" id="UP000016801">
    <property type="component" value="Unassembled WGS sequence"/>
</dbReference>